<proteinExistence type="predicted"/>
<evidence type="ECO:0000313" key="2">
    <source>
        <dbReference type="EMBL" id="TLD71676.1"/>
    </source>
</evidence>
<dbReference type="OrthoDB" id="350573at2"/>
<dbReference type="RefSeq" id="WP_138085271.1">
    <property type="nucleotide sequence ID" value="NZ_VAUV01000004.1"/>
</dbReference>
<dbReference type="Pfam" id="PF18722">
    <property type="entry name" value="MazG_C"/>
    <property type="match status" value="1"/>
</dbReference>
<protein>
    <recommendedName>
        <fullName evidence="1">MazG C-terminal domain-containing protein</fullName>
    </recommendedName>
</protein>
<name>A0A5R8KH87_9BACT</name>
<gene>
    <name evidence="2" type="ORF">FEM03_05930</name>
</gene>
<evidence type="ECO:0000313" key="3">
    <source>
        <dbReference type="Proteomes" id="UP000306196"/>
    </source>
</evidence>
<reference evidence="2 3" key="1">
    <citation type="submission" date="2019-05" db="EMBL/GenBank/DDBJ databases">
        <title>Verrucobacter flavum gen. nov., sp. nov. a new member of the family Verrucomicrobiaceae.</title>
        <authorList>
            <person name="Szuroczki S."/>
            <person name="Abbaszade G."/>
            <person name="Szabo A."/>
            <person name="Felfoldi T."/>
            <person name="Schumann P."/>
            <person name="Boka K."/>
            <person name="Keki Z."/>
            <person name="Toumi M."/>
            <person name="Toth E."/>
        </authorList>
    </citation>
    <scope>NUCLEOTIDE SEQUENCE [LARGE SCALE GENOMIC DNA]</scope>
    <source>
        <strain evidence="2 3">MG-N-17</strain>
    </source>
</reference>
<dbReference type="InterPro" id="IPR041407">
    <property type="entry name" value="MazG_C"/>
</dbReference>
<organism evidence="2 3">
    <name type="scientific">Phragmitibacter flavus</name>
    <dbReference type="NCBI Taxonomy" id="2576071"/>
    <lineage>
        <taxon>Bacteria</taxon>
        <taxon>Pseudomonadati</taxon>
        <taxon>Verrucomicrobiota</taxon>
        <taxon>Verrucomicrobiia</taxon>
        <taxon>Verrucomicrobiales</taxon>
        <taxon>Verrucomicrobiaceae</taxon>
        <taxon>Phragmitibacter</taxon>
    </lineage>
</organism>
<dbReference type="Proteomes" id="UP000306196">
    <property type="component" value="Unassembled WGS sequence"/>
</dbReference>
<dbReference type="AlphaFoldDB" id="A0A5R8KH87"/>
<accession>A0A5R8KH87</accession>
<evidence type="ECO:0000259" key="1">
    <source>
        <dbReference type="Pfam" id="PF18722"/>
    </source>
</evidence>
<sequence length="150" mass="17420">MSALKKKQRDKDAYPDYERAKREELGALLKIKRKSKARIDEAEDGQRAGFLEEGISALIFQHAQGLRNLEGLERVDYSLLKLIPDLVRGYEVEKCALWEWEDAIIQGFKVFRKMLEVRRGLVVADLEARTISFEELNREEFPDYASDDVI</sequence>
<comment type="caution">
    <text evidence="2">The sequence shown here is derived from an EMBL/GenBank/DDBJ whole genome shotgun (WGS) entry which is preliminary data.</text>
</comment>
<keyword evidence="3" id="KW-1185">Reference proteome</keyword>
<feature type="domain" description="MazG C-terminal" evidence="1">
    <location>
        <begin position="27"/>
        <end position="136"/>
    </location>
</feature>
<dbReference type="EMBL" id="VAUV01000004">
    <property type="protein sequence ID" value="TLD71676.1"/>
    <property type="molecule type" value="Genomic_DNA"/>
</dbReference>